<dbReference type="OrthoDB" id="9757990at2"/>
<organism evidence="10 11">
    <name type="scientific">Arthrobacter bussei</name>
    <dbReference type="NCBI Taxonomy" id="2594179"/>
    <lineage>
        <taxon>Bacteria</taxon>
        <taxon>Bacillati</taxon>
        <taxon>Actinomycetota</taxon>
        <taxon>Actinomycetes</taxon>
        <taxon>Micrococcales</taxon>
        <taxon>Micrococcaceae</taxon>
        <taxon>Arthrobacter</taxon>
    </lineage>
</organism>
<name>A0A7X1NRB0_9MICC</name>
<keyword evidence="11" id="KW-1185">Reference proteome</keyword>
<dbReference type="Proteomes" id="UP000326464">
    <property type="component" value="Unassembled WGS sequence"/>
</dbReference>
<dbReference type="InterPro" id="IPR003661">
    <property type="entry name" value="HisK_dim/P_dom"/>
</dbReference>
<dbReference type="Pfam" id="PF02518">
    <property type="entry name" value="HATPase_c"/>
    <property type="match status" value="1"/>
</dbReference>
<keyword evidence="8" id="KW-0472">Membrane</keyword>
<dbReference type="SMART" id="SM00387">
    <property type="entry name" value="HATPase_c"/>
    <property type="match status" value="1"/>
</dbReference>
<evidence type="ECO:0000313" key="10">
    <source>
        <dbReference type="EMBL" id="MPY11449.1"/>
    </source>
</evidence>
<evidence type="ECO:0000256" key="5">
    <source>
        <dbReference type="ARBA" id="ARBA00022679"/>
    </source>
</evidence>
<proteinExistence type="predicted"/>
<dbReference type="SMART" id="SM00388">
    <property type="entry name" value="HisKA"/>
    <property type="match status" value="1"/>
</dbReference>
<gene>
    <name evidence="10" type="ORF">FNH21_12095</name>
</gene>
<dbReference type="RefSeq" id="WP_152816033.1">
    <property type="nucleotide sequence ID" value="NZ_VJXX01000004.1"/>
</dbReference>
<dbReference type="CDD" id="cd00075">
    <property type="entry name" value="HATPase"/>
    <property type="match status" value="1"/>
</dbReference>
<comment type="caution">
    <text evidence="10">The sequence shown here is derived from an EMBL/GenBank/DDBJ whole genome shotgun (WGS) entry which is preliminary data.</text>
</comment>
<sequence length="326" mass="34941">MTWLYYCSAAGAALGLLLVWRMPLPVVVRSAAAAFFVLLAGLFLASAVLPSGDTLAALTFDTLAIGSMIALFLIVRSWLSDRAEISRLRSIAQRNADQISVVSHEIRTPLALIRGAADLLGERSPGPLTDSQARFVTTISGNCHAVIALAEDLLTQARIDAGMFELHLHRVNLRTLASTVIAELRQLHPIQFALDCPGAPPRAWADDALIRQAMTNLINNAVAHAANASLITVRIVRADDQVLISVSDDGEGMAEAQRRELFTRFASGRPLQDGTGLGLVITRQIVQMHGGDVFVDSTPGRGTTMLFSLPERTPGTALPRPVAAAR</sequence>
<accession>A0A7X1NRB0</accession>
<evidence type="ECO:0000256" key="6">
    <source>
        <dbReference type="ARBA" id="ARBA00022777"/>
    </source>
</evidence>
<dbReference type="PRINTS" id="PR00344">
    <property type="entry name" value="BCTRLSENSOR"/>
</dbReference>
<dbReference type="SUPFAM" id="SSF47384">
    <property type="entry name" value="Homodimeric domain of signal transducing histidine kinase"/>
    <property type="match status" value="1"/>
</dbReference>
<dbReference type="PROSITE" id="PS50109">
    <property type="entry name" value="HIS_KIN"/>
    <property type="match status" value="1"/>
</dbReference>
<evidence type="ECO:0000256" key="1">
    <source>
        <dbReference type="ARBA" id="ARBA00000085"/>
    </source>
</evidence>
<reference evidence="11" key="1">
    <citation type="submission" date="2019-07" db="EMBL/GenBank/DDBJ databases">
        <title>Arthrobacter KR32 sp. nov., isolated from mountain cheese made of cows milk.</title>
        <authorList>
            <person name="Flegler A."/>
        </authorList>
    </citation>
    <scope>NUCLEOTIDE SEQUENCE [LARGE SCALE GENOMIC DNA]</scope>
    <source>
        <strain evidence="11">KR32</strain>
    </source>
</reference>
<keyword evidence="4" id="KW-0597">Phosphoprotein</keyword>
<dbReference type="GO" id="GO:0005886">
    <property type="term" value="C:plasma membrane"/>
    <property type="evidence" value="ECO:0007669"/>
    <property type="project" value="UniProtKB-SubCell"/>
</dbReference>
<keyword evidence="6 10" id="KW-0418">Kinase</keyword>
<evidence type="ECO:0000256" key="3">
    <source>
        <dbReference type="ARBA" id="ARBA00012438"/>
    </source>
</evidence>
<dbReference type="InterPro" id="IPR050736">
    <property type="entry name" value="Sensor_HK_Regulatory"/>
</dbReference>
<dbReference type="SUPFAM" id="SSF55874">
    <property type="entry name" value="ATPase domain of HSP90 chaperone/DNA topoisomerase II/histidine kinase"/>
    <property type="match status" value="1"/>
</dbReference>
<dbReference type="Gene3D" id="1.10.287.130">
    <property type="match status" value="1"/>
</dbReference>
<dbReference type="Gene3D" id="3.30.565.10">
    <property type="entry name" value="Histidine kinase-like ATPase, C-terminal domain"/>
    <property type="match status" value="1"/>
</dbReference>
<protein>
    <recommendedName>
        <fullName evidence="3">histidine kinase</fullName>
        <ecNumber evidence="3">2.7.13.3</ecNumber>
    </recommendedName>
</protein>
<dbReference type="AlphaFoldDB" id="A0A7X1NRB0"/>
<dbReference type="InterPro" id="IPR003594">
    <property type="entry name" value="HATPase_dom"/>
</dbReference>
<dbReference type="InterPro" id="IPR004358">
    <property type="entry name" value="Sig_transdc_His_kin-like_C"/>
</dbReference>
<evidence type="ECO:0000259" key="9">
    <source>
        <dbReference type="PROSITE" id="PS50109"/>
    </source>
</evidence>
<dbReference type="EC" id="2.7.13.3" evidence="3"/>
<feature type="transmembrane region" description="Helical" evidence="8">
    <location>
        <begin position="6"/>
        <end position="24"/>
    </location>
</feature>
<keyword evidence="8" id="KW-1133">Transmembrane helix</keyword>
<dbReference type="InterPro" id="IPR036097">
    <property type="entry name" value="HisK_dim/P_sf"/>
</dbReference>
<keyword evidence="8" id="KW-0812">Transmembrane</keyword>
<dbReference type="EMBL" id="VJXX01000004">
    <property type="protein sequence ID" value="MPY11449.1"/>
    <property type="molecule type" value="Genomic_DNA"/>
</dbReference>
<keyword evidence="7" id="KW-0902">Two-component regulatory system</keyword>
<evidence type="ECO:0000256" key="2">
    <source>
        <dbReference type="ARBA" id="ARBA00004236"/>
    </source>
</evidence>
<comment type="subcellular location">
    <subcellularLocation>
        <location evidence="2">Cell membrane</location>
    </subcellularLocation>
</comment>
<dbReference type="CDD" id="cd00082">
    <property type="entry name" value="HisKA"/>
    <property type="match status" value="1"/>
</dbReference>
<dbReference type="GO" id="GO:0000155">
    <property type="term" value="F:phosphorelay sensor kinase activity"/>
    <property type="evidence" value="ECO:0007669"/>
    <property type="project" value="InterPro"/>
</dbReference>
<feature type="transmembrane region" description="Helical" evidence="8">
    <location>
        <begin position="55"/>
        <end position="79"/>
    </location>
</feature>
<dbReference type="PANTHER" id="PTHR43711:SF1">
    <property type="entry name" value="HISTIDINE KINASE 1"/>
    <property type="match status" value="1"/>
</dbReference>
<evidence type="ECO:0000256" key="8">
    <source>
        <dbReference type="SAM" id="Phobius"/>
    </source>
</evidence>
<feature type="domain" description="Histidine kinase" evidence="9">
    <location>
        <begin position="101"/>
        <end position="313"/>
    </location>
</feature>
<evidence type="ECO:0000256" key="4">
    <source>
        <dbReference type="ARBA" id="ARBA00022553"/>
    </source>
</evidence>
<keyword evidence="5" id="KW-0808">Transferase</keyword>
<dbReference type="Pfam" id="PF00512">
    <property type="entry name" value="HisKA"/>
    <property type="match status" value="1"/>
</dbReference>
<feature type="transmembrane region" description="Helical" evidence="8">
    <location>
        <begin position="31"/>
        <end position="49"/>
    </location>
</feature>
<evidence type="ECO:0000256" key="7">
    <source>
        <dbReference type="ARBA" id="ARBA00023012"/>
    </source>
</evidence>
<comment type="catalytic activity">
    <reaction evidence="1">
        <text>ATP + protein L-histidine = ADP + protein N-phospho-L-histidine.</text>
        <dbReference type="EC" id="2.7.13.3"/>
    </reaction>
</comment>
<evidence type="ECO:0000313" key="11">
    <source>
        <dbReference type="Proteomes" id="UP000326464"/>
    </source>
</evidence>
<dbReference type="InterPro" id="IPR005467">
    <property type="entry name" value="His_kinase_dom"/>
</dbReference>
<dbReference type="InterPro" id="IPR036890">
    <property type="entry name" value="HATPase_C_sf"/>
</dbReference>
<dbReference type="PANTHER" id="PTHR43711">
    <property type="entry name" value="TWO-COMPONENT HISTIDINE KINASE"/>
    <property type="match status" value="1"/>
</dbReference>